<dbReference type="EMBL" id="JAPDDT010000002">
    <property type="protein sequence ID" value="MCW1922494.1"/>
    <property type="molecule type" value="Genomic_DNA"/>
</dbReference>
<feature type="transmembrane region" description="Helical" evidence="1">
    <location>
        <begin position="30"/>
        <end position="51"/>
    </location>
</feature>
<evidence type="ECO:0000313" key="3">
    <source>
        <dbReference type="Proteomes" id="UP001320876"/>
    </source>
</evidence>
<dbReference type="Proteomes" id="UP001320876">
    <property type="component" value="Unassembled WGS sequence"/>
</dbReference>
<gene>
    <name evidence="2" type="ORF">OKA05_08000</name>
</gene>
<evidence type="ECO:0000256" key="1">
    <source>
        <dbReference type="SAM" id="Phobius"/>
    </source>
</evidence>
<organism evidence="2 3">
    <name type="scientific">Luteolibacter arcticus</name>
    <dbReference type="NCBI Taxonomy" id="1581411"/>
    <lineage>
        <taxon>Bacteria</taxon>
        <taxon>Pseudomonadati</taxon>
        <taxon>Verrucomicrobiota</taxon>
        <taxon>Verrucomicrobiia</taxon>
        <taxon>Verrucomicrobiales</taxon>
        <taxon>Verrucomicrobiaceae</taxon>
        <taxon>Luteolibacter</taxon>
    </lineage>
</organism>
<keyword evidence="1" id="KW-0472">Membrane</keyword>
<protein>
    <submittedName>
        <fullName evidence="2">Uncharacterized protein</fullName>
    </submittedName>
</protein>
<accession>A0ABT3GHH3</accession>
<evidence type="ECO:0000313" key="2">
    <source>
        <dbReference type="EMBL" id="MCW1922494.1"/>
    </source>
</evidence>
<sequence length="128" mass="13912">MFTFSSWDSASYQLYLMGADRISYQPLLDYWLKMASASFGCIGIASALACIKPATFEGLVRLLGPFHGFIGIVLALSATANGLRTDRHPTFVADITFCFVTAVLISAPLLASAIRRADLVETRSQNDI</sequence>
<feature type="transmembrane region" description="Helical" evidence="1">
    <location>
        <begin position="91"/>
        <end position="114"/>
    </location>
</feature>
<comment type="caution">
    <text evidence="2">The sequence shown here is derived from an EMBL/GenBank/DDBJ whole genome shotgun (WGS) entry which is preliminary data.</text>
</comment>
<dbReference type="RefSeq" id="WP_264486601.1">
    <property type="nucleotide sequence ID" value="NZ_JAPDDT010000002.1"/>
</dbReference>
<keyword evidence="1" id="KW-1133">Transmembrane helix</keyword>
<proteinExistence type="predicted"/>
<keyword evidence="3" id="KW-1185">Reference proteome</keyword>
<reference evidence="2 3" key="1">
    <citation type="submission" date="2022-10" db="EMBL/GenBank/DDBJ databases">
        <title>Luteolibacter arcticus strain CCTCC AB 2014275, whole genome shotgun sequencing project.</title>
        <authorList>
            <person name="Zhao G."/>
            <person name="Shen L."/>
        </authorList>
    </citation>
    <scope>NUCLEOTIDE SEQUENCE [LARGE SCALE GENOMIC DNA]</scope>
    <source>
        <strain evidence="2 3">CCTCC AB 2014275</strain>
    </source>
</reference>
<name>A0ABT3GHH3_9BACT</name>
<keyword evidence="1" id="KW-0812">Transmembrane</keyword>
<feature type="transmembrane region" description="Helical" evidence="1">
    <location>
        <begin position="58"/>
        <end position="79"/>
    </location>
</feature>